<dbReference type="PROSITE" id="PS50297">
    <property type="entry name" value="ANK_REP_REGION"/>
    <property type="match status" value="2"/>
</dbReference>
<dbReference type="SUPFAM" id="SSF48403">
    <property type="entry name" value="Ankyrin repeat"/>
    <property type="match status" value="1"/>
</dbReference>
<dbReference type="Pfam" id="PF12796">
    <property type="entry name" value="Ank_2"/>
    <property type="match status" value="1"/>
</dbReference>
<evidence type="ECO:0000313" key="4">
    <source>
        <dbReference type="EMBL" id="CAJ1002035.1"/>
    </source>
</evidence>
<dbReference type="KEGG" id="bayd:BSPP4475_06905"/>
<sequence length="136" mass="15463">MKKYRGLILWGIFILLLGISIVAAISVQSDRGPVYNYTYNEEFNPNNFFDAVLKGDIEKVKSFINKSMDPNITDEEGRTALFIAVREKNVELAKYLLSVNADPNIKDFYDDSPLELAKGYNNKDLVDLLIQHGARE</sequence>
<evidence type="ECO:0000256" key="1">
    <source>
        <dbReference type="ARBA" id="ARBA00022737"/>
    </source>
</evidence>
<gene>
    <name evidence="4" type="ORF">BSPP4475_06905</name>
</gene>
<dbReference type="Proteomes" id="UP001189619">
    <property type="component" value="Chromosome"/>
</dbReference>
<keyword evidence="5" id="KW-1185">Reference proteome</keyword>
<evidence type="ECO:0000256" key="3">
    <source>
        <dbReference type="PROSITE-ProRule" id="PRU00023"/>
    </source>
</evidence>
<dbReference type="RefSeq" id="WP_304415290.1">
    <property type="nucleotide sequence ID" value="NZ_OY569118.1"/>
</dbReference>
<dbReference type="SMART" id="SM00248">
    <property type="entry name" value="ANK"/>
    <property type="match status" value="3"/>
</dbReference>
<organism evidence="4 5">
    <name type="scientific">Brevibacillus aydinogluensis</name>
    <dbReference type="NCBI Taxonomy" id="927786"/>
    <lineage>
        <taxon>Bacteria</taxon>
        <taxon>Bacillati</taxon>
        <taxon>Bacillota</taxon>
        <taxon>Bacilli</taxon>
        <taxon>Bacillales</taxon>
        <taxon>Paenibacillaceae</taxon>
        <taxon>Brevibacillus</taxon>
    </lineage>
</organism>
<dbReference type="Gene3D" id="1.25.40.20">
    <property type="entry name" value="Ankyrin repeat-containing domain"/>
    <property type="match status" value="1"/>
</dbReference>
<evidence type="ECO:0000313" key="5">
    <source>
        <dbReference type="Proteomes" id="UP001189619"/>
    </source>
</evidence>
<dbReference type="InterPro" id="IPR036770">
    <property type="entry name" value="Ankyrin_rpt-contain_sf"/>
</dbReference>
<evidence type="ECO:0000256" key="2">
    <source>
        <dbReference type="ARBA" id="ARBA00023043"/>
    </source>
</evidence>
<accession>A0AA48M7E9</accession>
<reference evidence="4" key="1">
    <citation type="submission" date="2023-07" db="EMBL/GenBank/DDBJ databases">
        <authorList>
            <person name="Ivanov I."/>
            <person name="Teneva D."/>
            <person name="Stoikov I."/>
        </authorList>
    </citation>
    <scope>NUCLEOTIDE SEQUENCE</scope>
    <source>
        <strain evidence="4">4475</strain>
    </source>
</reference>
<feature type="repeat" description="ANK" evidence="3">
    <location>
        <begin position="76"/>
        <end position="108"/>
    </location>
</feature>
<dbReference type="PANTHER" id="PTHR24171:SF9">
    <property type="entry name" value="ANKYRIN REPEAT DOMAIN-CONTAINING PROTEIN 39"/>
    <property type="match status" value="1"/>
</dbReference>
<keyword evidence="2 3" id="KW-0040">ANK repeat</keyword>
<proteinExistence type="predicted"/>
<keyword evidence="1" id="KW-0677">Repeat</keyword>
<dbReference type="PROSITE" id="PS50088">
    <property type="entry name" value="ANK_REPEAT"/>
    <property type="match status" value="2"/>
</dbReference>
<feature type="repeat" description="ANK" evidence="3">
    <location>
        <begin position="109"/>
        <end position="136"/>
    </location>
</feature>
<dbReference type="PANTHER" id="PTHR24171">
    <property type="entry name" value="ANKYRIN REPEAT DOMAIN-CONTAINING PROTEIN 39-RELATED"/>
    <property type="match status" value="1"/>
</dbReference>
<name>A0AA48M7E9_9BACL</name>
<dbReference type="AlphaFoldDB" id="A0AA48M7E9"/>
<dbReference type="EMBL" id="OY569118">
    <property type="protein sequence ID" value="CAJ1002035.1"/>
    <property type="molecule type" value="Genomic_DNA"/>
</dbReference>
<protein>
    <submittedName>
        <fullName evidence="4">Ankyrin repeat domain-containing protein</fullName>
    </submittedName>
</protein>
<dbReference type="InterPro" id="IPR002110">
    <property type="entry name" value="Ankyrin_rpt"/>
</dbReference>